<feature type="compositionally biased region" description="Polar residues" evidence="1">
    <location>
        <begin position="1"/>
        <end position="12"/>
    </location>
</feature>
<dbReference type="AlphaFoldDB" id="A0ABD1CM14"/>
<proteinExistence type="predicted"/>
<sequence>MAASINFNESSFDSSYESQDMSESSSESSYSEDTTSSSDESSSSESSSDSSFSESCSESEPEEDDGLFITRLSSPKRELCGICDHYRKSCICSSDDDSLDCSLHYCQWKVQLDRTFHEQPLEDIPEAISGNFAPSCYPRYTSTTESPG</sequence>
<dbReference type="Proteomes" id="UP001562425">
    <property type="component" value="Unassembled WGS sequence"/>
</dbReference>
<reference evidence="2 3" key="1">
    <citation type="submission" date="2024-05" db="EMBL/GenBank/DDBJ databases">
        <title>Culex pipiens pipiens assembly and annotation.</title>
        <authorList>
            <person name="Alout H."/>
            <person name="Durand T."/>
        </authorList>
    </citation>
    <scope>NUCLEOTIDE SEQUENCE [LARGE SCALE GENOMIC DNA]</scope>
    <source>
        <strain evidence="2">HA-2024</strain>
        <tissue evidence="2">Whole body</tissue>
    </source>
</reference>
<protein>
    <submittedName>
        <fullName evidence="2">Uncharacterized protein</fullName>
    </submittedName>
</protein>
<comment type="caution">
    <text evidence="2">The sequence shown here is derived from an EMBL/GenBank/DDBJ whole genome shotgun (WGS) entry which is preliminary data.</text>
</comment>
<dbReference type="EMBL" id="JBEHCU010010964">
    <property type="protein sequence ID" value="KAL1377442.1"/>
    <property type="molecule type" value="Genomic_DNA"/>
</dbReference>
<accession>A0ABD1CM14</accession>
<evidence type="ECO:0000313" key="2">
    <source>
        <dbReference type="EMBL" id="KAL1377442.1"/>
    </source>
</evidence>
<evidence type="ECO:0000256" key="1">
    <source>
        <dbReference type="SAM" id="MobiDB-lite"/>
    </source>
</evidence>
<keyword evidence="3" id="KW-1185">Reference proteome</keyword>
<feature type="region of interest" description="Disordered" evidence="1">
    <location>
        <begin position="1"/>
        <end position="70"/>
    </location>
</feature>
<evidence type="ECO:0000313" key="3">
    <source>
        <dbReference type="Proteomes" id="UP001562425"/>
    </source>
</evidence>
<feature type="compositionally biased region" description="Low complexity" evidence="1">
    <location>
        <begin position="13"/>
        <end position="56"/>
    </location>
</feature>
<organism evidence="2 3">
    <name type="scientific">Culex pipiens pipiens</name>
    <name type="common">Northern house mosquito</name>
    <dbReference type="NCBI Taxonomy" id="38569"/>
    <lineage>
        <taxon>Eukaryota</taxon>
        <taxon>Metazoa</taxon>
        <taxon>Ecdysozoa</taxon>
        <taxon>Arthropoda</taxon>
        <taxon>Hexapoda</taxon>
        <taxon>Insecta</taxon>
        <taxon>Pterygota</taxon>
        <taxon>Neoptera</taxon>
        <taxon>Endopterygota</taxon>
        <taxon>Diptera</taxon>
        <taxon>Nematocera</taxon>
        <taxon>Culicoidea</taxon>
        <taxon>Culicidae</taxon>
        <taxon>Culicinae</taxon>
        <taxon>Culicini</taxon>
        <taxon>Culex</taxon>
        <taxon>Culex</taxon>
    </lineage>
</organism>
<feature type="compositionally biased region" description="Acidic residues" evidence="1">
    <location>
        <begin position="57"/>
        <end position="66"/>
    </location>
</feature>
<name>A0ABD1CM14_CULPP</name>
<gene>
    <name evidence="2" type="ORF">pipiens_016258</name>
</gene>